<evidence type="ECO:0000256" key="3">
    <source>
        <dbReference type="ARBA" id="ARBA00012438"/>
    </source>
</evidence>
<keyword evidence="9" id="KW-0902">Two-component regulatory system</keyword>
<evidence type="ECO:0000256" key="7">
    <source>
        <dbReference type="ARBA" id="ARBA00022777"/>
    </source>
</evidence>
<proteinExistence type="predicted"/>
<evidence type="ECO:0000259" key="12">
    <source>
        <dbReference type="PROSITE" id="PS50109"/>
    </source>
</evidence>
<evidence type="ECO:0000256" key="2">
    <source>
        <dbReference type="ARBA" id="ARBA00004370"/>
    </source>
</evidence>
<feature type="domain" description="HAMP" evidence="13">
    <location>
        <begin position="195"/>
        <end position="249"/>
    </location>
</feature>
<comment type="caution">
    <text evidence="14">The sequence shown here is derived from an EMBL/GenBank/DDBJ whole genome shotgun (WGS) entry which is preliminary data.</text>
</comment>
<evidence type="ECO:0000256" key="4">
    <source>
        <dbReference type="ARBA" id="ARBA00022553"/>
    </source>
</evidence>
<dbReference type="GO" id="GO:0016301">
    <property type="term" value="F:kinase activity"/>
    <property type="evidence" value="ECO:0007669"/>
    <property type="project" value="UniProtKB-KW"/>
</dbReference>
<dbReference type="InterPro" id="IPR036097">
    <property type="entry name" value="HisK_dim/P_sf"/>
</dbReference>
<comment type="catalytic activity">
    <reaction evidence="1">
        <text>ATP + protein L-histidine = ADP + protein N-phospho-L-histidine.</text>
        <dbReference type="EC" id="2.7.13.3"/>
    </reaction>
</comment>
<sequence length="477" mass="50525">MIRALRRVPLAIRVPAVVAVLMVLAGLVASQQVLAELKRGQEARLREIVRLHVDGLSVALGPSVLRKDVWEIYDTLDRASRAADHQRMVLTVVADGGGRILAASDPRRAPVDGDLGALAGVSAARAVDAIALDTGAEALRVMTPLLYQGRNVGSILTVLDVADLVRDRRRTVRALLAFNAAVTLTLALVGYVTIRRMMRPVAILARHMGAVGAEPAPIPDAQLPAGDTEMGRLFGTYNRMTGAIRARADAERRLFERERLVSLGRLSSSLAHEINNPLGGLLNAADTIRAYPDRPDIVRTSVELLFRGLNHMRDVAKAILDHNRLDRTGTALTTEDFEDLRLLISPELQRQAQRLDWSVEATAEDLAPYPAAPVRQAVLNLLLNASTAAGHGGCVCLSASAPDGMLKIDVSDDGPGLPDAALGRLLDGHGAGAGGGVGLGVVHDVIAELGGWIEHARSGGRTVIAVCLPPGPPQGGA</sequence>
<keyword evidence="4" id="KW-0597">Phosphoprotein</keyword>
<evidence type="ECO:0000256" key="1">
    <source>
        <dbReference type="ARBA" id="ARBA00000085"/>
    </source>
</evidence>
<evidence type="ECO:0000256" key="6">
    <source>
        <dbReference type="ARBA" id="ARBA00022692"/>
    </source>
</evidence>
<keyword evidence="15" id="KW-1185">Reference proteome</keyword>
<evidence type="ECO:0000313" key="15">
    <source>
        <dbReference type="Proteomes" id="UP001560019"/>
    </source>
</evidence>
<evidence type="ECO:0000256" key="10">
    <source>
        <dbReference type="ARBA" id="ARBA00023136"/>
    </source>
</evidence>
<dbReference type="SMART" id="SM00304">
    <property type="entry name" value="HAMP"/>
    <property type="match status" value="2"/>
</dbReference>
<dbReference type="InterPro" id="IPR050428">
    <property type="entry name" value="TCS_sensor_his_kinase"/>
</dbReference>
<dbReference type="SUPFAM" id="SSF47384">
    <property type="entry name" value="Homodimeric domain of signal transducing histidine kinase"/>
    <property type="match status" value="1"/>
</dbReference>
<dbReference type="SMART" id="SM00387">
    <property type="entry name" value="HATPase_c"/>
    <property type="match status" value="1"/>
</dbReference>
<dbReference type="Pfam" id="PF00512">
    <property type="entry name" value="HisKA"/>
    <property type="match status" value="1"/>
</dbReference>
<dbReference type="PRINTS" id="PR00344">
    <property type="entry name" value="BCTRLSENSOR"/>
</dbReference>
<keyword evidence="7 14" id="KW-0418">Kinase</keyword>
<dbReference type="PANTHER" id="PTHR45436:SF5">
    <property type="entry name" value="SENSOR HISTIDINE KINASE TRCS"/>
    <property type="match status" value="1"/>
</dbReference>
<evidence type="ECO:0000256" key="9">
    <source>
        <dbReference type="ARBA" id="ARBA00023012"/>
    </source>
</evidence>
<dbReference type="PROSITE" id="PS50109">
    <property type="entry name" value="HIS_KIN"/>
    <property type="match status" value="1"/>
</dbReference>
<comment type="subcellular location">
    <subcellularLocation>
        <location evidence="2">Membrane</location>
    </subcellularLocation>
</comment>
<evidence type="ECO:0000256" key="11">
    <source>
        <dbReference type="SAM" id="Phobius"/>
    </source>
</evidence>
<evidence type="ECO:0000256" key="8">
    <source>
        <dbReference type="ARBA" id="ARBA00022989"/>
    </source>
</evidence>
<dbReference type="Gene3D" id="1.10.287.130">
    <property type="match status" value="1"/>
</dbReference>
<reference evidence="14 15" key="1">
    <citation type="submission" date="2024-06" db="EMBL/GenBank/DDBJ databases">
        <title>Genome of Rhodovulum iodosum, a marine photoferrotroph.</title>
        <authorList>
            <person name="Bianchini G."/>
            <person name="Nikeleit V."/>
            <person name="Kappler A."/>
            <person name="Bryce C."/>
            <person name="Sanchez-Baracaldo P."/>
        </authorList>
    </citation>
    <scope>NUCLEOTIDE SEQUENCE [LARGE SCALE GENOMIC DNA]</scope>
    <source>
        <strain evidence="14 15">UT/N1</strain>
    </source>
</reference>
<dbReference type="InterPro" id="IPR003661">
    <property type="entry name" value="HisK_dim/P_dom"/>
</dbReference>
<keyword evidence="5" id="KW-0808">Transferase</keyword>
<dbReference type="InterPro" id="IPR036890">
    <property type="entry name" value="HATPase_C_sf"/>
</dbReference>
<dbReference type="Proteomes" id="UP001560019">
    <property type="component" value="Unassembled WGS sequence"/>
</dbReference>
<dbReference type="RefSeq" id="WP_125408501.1">
    <property type="nucleotide sequence ID" value="NZ_JBEHHI010000001.1"/>
</dbReference>
<protein>
    <recommendedName>
        <fullName evidence="3">histidine kinase</fullName>
        <ecNumber evidence="3">2.7.13.3</ecNumber>
    </recommendedName>
</protein>
<keyword evidence="8 11" id="KW-1133">Transmembrane helix</keyword>
<evidence type="ECO:0000313" key="14">
    <source>
        <dbReference type="EMBL" id="MEX5728149.1"/>
    </source>
</evidence>
<dbReference type="CDD" id="cd00082">
    <property type="entry name" value="HisKA"/>
    <property type="match status" value="1"/>
</dbReference>
<dbReference type="EC" id="2.7.13.3" evidence="3"/>
<keyword evidence="10 11" id="KW-0472">Membrane</keyword>
<organism evidence="14 15">
    <name type="scientific">Rhodovulum iodosum</name>
    <dbReference type="NCBI Taxonomy" id="68291"/>
    <lineage>
        <taxon>Bacteria</taxon>
        <taxon>Pseudomonadati</taxon>
        <taxon>Pseudomonadota</taxon>
        <taxon>Alphaproteobacteria</taxon>
        <taxon>Rhodobacterales</taxon>
        <taxon>Paracoccaceae</taxon>
        <taxon>Rhodovulum</taxon>
    </lineage>
</organism>
<name>A0ABV3XSV1_9RHOB</name>
<feature type="domain" description="Histidine kinase" evidence="12">
    <location>
        <begin position="269"/>
        <end position="472"/>
    </location>
</feature>
<dbReference type="Gene3D" id="3.30.565.10">
    <property type="entry name" value="Histidine kinase-like ATPase, C-terminal domain"/>
    <property type="match status" value="1"/>
</dbReference>
<dbReference type="InterPro" id="IPR003594">
    <property type="entry name" value="HATPase_dom"/>
</dbReference>
<dbReference type="PROSITE" id="PS50885">
    <property type="entry name" value="HAMP"/>
    <property type="match status" value="1"/>
</dbReference>
<gene>
    <name evidence="14" type="ORF">Ga0609869_001502</name>
</gene>
<accession>A0ABV3XSV1</accession>
<evidence type="ECO:0000256" key="5">
    <source>
        <dbReference type="ARBA" id="ARBA00022679"/>
    </source>
</evidence>
<dbReference type="InterPro" id="IPR004358">
    <property type="entry name" value="Sig_transdc_His_kin-like_C"/>
</dbReference>
<keyword evidence="6 11" id="KW-0812">Transmembrane</keyword>
<dbReference type="InterPro" id="IPR003660">
    <property type="entry name" value="HAMP_dom"/>
</dbReference>
<dbReference type="Pfam" id="PF02518">
    <property type="entry name" value="HATPase_c"/>
    <property type="match status" value="1"/>
</dbReference>
<dbReference type="EMBL" id="JBEHHI010000001">
    <property type="protein sequence ID" value="MEX5728149.1"/>
    <property type="molecule type" value="Genomic_DNA"/>
</dbReference>
<dbReference type="SMART" id="SM00388">
    <property type="entry name" value="HisKA"/>
    <property type="match status" value="1"/>
</dbReference>
<evidence type="ECO:0000259" key="13">
    <source>
        <dbReference type="PROSITE" id="PS50885"/>
    </source>
</evidence>
<dbReference type="SUPFAM" id="SSF55874">
    <property type="entry name" value="ATPase domain of HSP90 chaperone/DNA topoisomerase II/histidine kinase"/>
    <property type="match status" value="1"/>
</dbReference>
<dbReference type="PANTHER" id="PTHR45436">
    <property type="entry name" value="SENSOR HISTIDINE KINASE YKOH"/>
    <property type="match status" value="1"/>
</dbReference>
<dbReference type="InterPro" id="IPR005467">
    <property type="entry name" value="His_kinase_dom"/>
</dbReference>
<feature type="transmembrane region" description="Helical" evidence="11">
    <location>
        <begin position="174"/>
        <end position="194"/>
    </location>
</feature>